<sequence length="390" mass="42828">MLAVSPYPCSRSQEFGTGGWSVRNCMLHLSSAAAFSQTSHSIMRSSLFGFSSSWKRSIRHAGIKVTKLDILLMRFPVQCYSTRRAPASRLPKSNPRPSMEEESKAFYVVRKGDIIGIYKNLDDCQTQVSSSVCDPSVSVYKGYSLSKDAEDYLASRGLKNAIYTISSVDVREDLFGALAPCPFQQPEGPVPSTSKASKKASVQKRPQEDMEMESKVQLDGSVPLTSKASKKISLQKRSQQEVELEGNMLSCVLEFDGASKGNPGKAGAGAILRSEDGSVVWRLREGIGIATNNVAEYRALILGLKYALEKGFKRIRVLGDSNLVCMQVQNLWQTKNKNMADLCQEAKELKDKFLSFQICHVAREFNSAADAQANLAISLGNGEVSMDCDE</sequence>
<evidence type="ECO:0000313" key="1">
    <source>
        <dbReference type="EMBL" id="KAJ8618692.1"/>
    </source>
</evidence>
<name>A0ACC2KCJ4_PERAE</name>
<proteinExistence type="predicted"/>
<organism evidence="1 2">
    <name type="scientific">Persea americana</name>
    <name type="common">Avocado</name>
    <dbReference type="NCBI Taxonomy" id="3435"/>
    <lineage>
        <taxon>Eukaryota</taxon>
        <taxon>Viridiplantae</taxon>
        <taxon>Streptophyta</taxon>
        <taxon>Embryophyta</taxon>
        <taxon>Tracheophyta</taxon>
        <taxon>Spermatophyta</taxon>
        <taxon>Magnoliopsida</taxon>
        <taxon>Magnoliidae</taxon>
        <taxon>Laurales</taxon>
        <taxon>Lauraceae</taxon>
        <taxon>Persea</taxon>
    </lineage>
</organism>
<protein>
    <submittedName>
        <fullName evidence="1">Uncharacterized protein</fullName>
    </submittedName>
</protein>
<gene>
    <name evidence="1" type="ORF">MRB53_014878</name>
</gene>
<dbReference type="EMBL" id="CM056812">
    <property type="protein sequence ID" value="KAJ8618692.1"/>
    <property type="molecule type" value="Genomic_DNA"/>
</dbReference>
<keyword evidence="2" id="KW-1185">Reference proteome</keyword>
<evidence type="ECO:0000313" key="2">
    <source>
        <dbReference type="Proteomes" id="UP001234297"/>
    </source>
</evidence>
<comment type="caution">
    <text evidence="1">The sequence shown here is derived from an EMBL/GenBank/DDBJ whole genome shotgun (WGS) entry which is preliminary data.</text>
</comment>
<dbReference type="Proteomes" id="UP001234297">
    <property type="component" value="Chromosome 4"/>
</dbReference>
<accession>A0ACC2KCJ4</accession>
<reference evidence="1 2" key="1">
    <citation type="journal article" date="2022" name="Hortic Res">
        <title>A haplotype resolved chromosomal level avocado genome allows analysis of novel avocado genes.</title>
        <authorList>
            <person name="Nath O."/>
            <person name="Fletcher S.J."/>
            <person name="Hayward A."/>
            <person name="Shaw L.M."/>
            <person name="Masouleh A.K."/>
            <person name="Furtado A."/>
            <person name="Henry R.J."/>
            <person name="Mitter N."/>
        </authorList>
    </citation>
    <scope>NUCLEOTIDE SEQUENCE [LARGE SCALE GENOMIC DNA]</scope>
    <source>
        <strain evidence="2">cv. Hass</strain>
    </source>
</reference>